<dbReference type="STRING" id="933852.A0A0C2WWM3"/>
<proteinExistence type="predicted"/>
<dbReference type="OrthoDB" id="2444174at2759"/>
<evidence type="ECO:0000256" key="1">
    <source>
        <dbReference type="SAM" id="MobiDB-lite"/>
    </source>
</evidence>
<feature type="compositionally biased region" description="Polar residues" evidence="1">
    <location>
        <begin position="1"/>
        <end position="27"/>
    </location>
</feature>
<dbReference type="GO" id="GO:0005739">
    <property type="term" value="C:mitochondrion"/>
    <property type="evidence" value="ECO:0007669"/>
    <property type="project" value="InterPro"/>
</dbReference>
<accession>A0A0C2WWM3</accession>
<reference evidence="4" key="2">
    <citation type="submission" date="2015-01" db="EMBL/GenBank/DDBJ databases">
        <title>Evolutionary Origins and Diversification of the Mycorrhizal Mutualists.</title>
        <authorList>
            <consortium name="DOE Joint Genome Institute"/>
            <consortium name="Mycorrhizal Genomics Consortium"/>
            <person name="Kohler A."/>
            <person name="Kuo A."/>
            <person name="Nagy L.G."/>
            <person name="Floudas D."/>
            <person name="Copeland A."/>
            <person name="Barry K.W."/>
            <person name="Cichocki N."/>
            <person name="Veneault-Fourrey C."/>
            <person name="LaButti K."/>
            <person name="Lindquist E.A."/>
            <person name="Lipzen A."/>
            <person name="Lundell T."/>
            <person name="Morin E."/>
            <person name="Murat C."/>
            <person name="Riley R."/>
            <person name="Ohm R."/>
            <person name="Sun H."/>
            <person name="Tunlid A."/>
            <person name="Henrissat B."/>
            <person name="Grigoriev I.V."/>
            <person name="Hibbett D.S."/>
            <person name="Martin F."/>
        </authorList>
    </citation>
    <scope>NUCLEOTIDE SEQUENCE [LARGE SCALE GENOMIC DNA]</scope>
    <source>
        <strain evidence="4">MAFF 305830</strain>
    </source>
</reference>
<dbReference type="PANTHER" id="PTHR39468:SF1">
    <property type="entry name" value="MTF2-LIKE C-TERMINAL DOMAIN-CONTAINING PROTEIN"/>
    <property type="match status" value="1"/>
</dbReference>
<feature type="region of interest" description="Disordered" evidence="1">
    <location>
        <begin position="222"/>
        <end position="241"/>
    </location>
</feature>
<evidence type="ECO:0000313" key="3">
    <source>
        <dbReference type="EMBL" id="KIM30523.1"/>
    </source>
</evidence>
<feature type="compositionally biased region" description="Polar residues" evidence="1">
    <location>
        <begin position="50"/>
        <end position="66"/>
    </location>
</feature>
<name>A0A0C2WWM3_SERVB</name>
<dbReference type="AlphaFoldDB" id="A0A0C2WWM3"/>
<feature type="domain" description="Mtf2-like C-terminal" evidence="2">
    <location>
        <begin position="181"/>
        <end position="373"/>
    </location>
</feature>
<sequence length="420" mass="47017">MQSSHFVRAAKTSSHCRNSLQASSSKIPSARLSPAGNTGRAGQSVHRRCISTSQNSLLKASGSSRTLLRPTGAEVQSSSSSRSIATSSASESYATALSALPTSQYVPRYDQTSLPRRQTMTASETRKIEDMFSSIFNAASRQEELGIPHNNQEEASWSNVPTMRFSTKPKPVPFQWTRVGDDILDQRKEEIERCESDQALYAWTLDLFGELEASLSQVHRADTVESDDTSSLQSSSSLQLSEDTQNASASLPAFAYPQLLSIVMRSFRTRYNDPHTALAIFDHARNASPLSYVTCCGTAAYNELIETKWDSFRDLQGVCDALEDMKLNKVRVDTRTMKLVEGLRREVGQRNFWQEEGFGDSHSGVMNLLERIESVCWPDKGPQDRNQNRIPPRNARWTKESEAWKRPSSSNDEHDRLDFV</sequence>
<dbReference type="EMBL" id="KN824284">
    <property type="protein sequence ID" value="KIM30523.1"/>
    <property type="molecule type" value="Genomic_DNA"/>
</dbReference>
<dbReference type="HOGENOM" id="CLU_039423_0_0_1"/>
<dbReference type="Pfam" id="PF19189">
    <property type="entry name" value="Mtf2"/>
    <property type="match status" value="1"/>
</dbReference>
<organism evidence="3 4">
    <name type="scientific">Serendipita vermifera MAFF 305830</name>
    <dbReference type="NCBI Taxonomy" id="933852"/>
    <lineage>
        <taxon>Eukaryota</taxon>
        <taxon>Fungi</taxon>
        <taxon>Dikarya</taxon>
        <taxon>Basidiomycota</taxon>
        <taxon>Agaricomycotina</taxon>
        <taxon>Agaricomycetes</taxon>
        <taxon>Sebacinales</taxon>
        <taxon>Serendipitaceae</taxon>
        <taxon>Serendipita</taxon>
    </lineage>
</organism>
<dbReference type="InterPro" id="IPR040009">
    <property type="entry name" value="Mtf2/C5D6.12-like"/>
</dbReference>
<evidence type="ECO:0000259" key="2">
    <source>
        <dbReference type="Pfam" id="PF19189"/>
    </source>
</evidence>
<dbReference type="Proteomes" id="UP000054097">
    <property type="component" value="Unassembled WGS sequence"/>
</dbReference>
<evidence type="ECO:0000313" key="4">
    <source>
        <dbReference type="Proteomes" id="UP000054097"/>
    </source>
</evidence>
<feature type="region of interest" description="Disordered" evidence="1">
    <location>
        <begin position="379"/>
        <end position="420"/>
    </location>
</feature>
<keyword evidence="4" id="KW-1185">Reference proteome</keyword>
<gene>
    <name evidence="3" type="ORF">M408DRAFT_328093</name>
</gene>
<dbReference type="InterPro" id="IPR043837">
    <property type="entry name" value="Mtf2-like_C"/>
</dbReference>
<dbReference type="PANTHER" id="PTHR39468">
    <property type="entry name" value="CHROMOSOME 7, WHOLE GENOME SHOTGUN SEQUENCE"/>
    <property type="match status" value="1"/>
</dbReference>
<reference evidence="3 4" key="1">
    <citation type="submission" date="2014-04" db="EMBL/GenBank/DDBJ databases">
        <authorList>
            <consortium name="DOE Joint Genome Institute"/>
            <person name="Kuo A."/>
            <person name="Zuccaro A."/>
            <person name="Kohler A."/>
            <person name="Nagy L.G."/>
            <person name="Floudas D."/>
            <person name="Copeland A."/>
            <person name="Barry K.W."/>
            <person name="Cichocki N."/>
            <person name="Veneault-Fourrey C."/>
            <person name="LaButti K."/>
            <person name="Lindquist E.A."/>
            <person name="Lipzen A."/>
            <person name="Lundell T."/>
            <person name="Morin E."/>
            <person name="Murat C."/>
            <person name="Sun H."/>
            <person name="Tunlid A."/>
            <person name="Henrissat B."/>
            <person name="Grigoriev I.V."/>
            <person name="Hibbett D.S."/>
            <person name="Martin F."/>
            <person name="Nordberg H.P."/>
            <person name="Cantor M.N."/>
            <person name="Hua S.X."/>
        </authorList>
    </citation>
    <scope>NUCLEOTIDE SEQUENCE [LARGE SCALE GENOMIC DNA]</scope>
    <source>
        <strain evidence="3 4">MAFF 305830</strain>
    </source>
</reference>
<feature type="compositionally biased region" description="Basic and acidic residues" evidence="1">
    <location>
        <begin position="397"/>
        <end position="420"/>
    </location>
</feature>
<protein>
    <recommendedName>
        <fullName evidence="2">Mtf2-like C-terminal domain-containing protein</fullName>
    </recommendedName>
</protein>
<feature type="compositionally biased region" description="Low complexity" evidence="1">
    <location>
        <begin position="229"/>
        <end position="241"/>
    </location>
</feature>
<feature type="region of interest" description="Disordered" evidence="1">
    <location>
        <begin position="1"/>
        <end position="85"/>
    </location>
</feature>